<name>A0A7W5A0M7_9ACTN</name>
<evidence type="ECO:0000256" key="2">
    <source>
        <dbReference type="ARBA" id="ARBA00023125"/>
    </source>
</evidence>
<dbReference type="SUPFAM" id="SSF46894">
    <property type="entry name" value="C-terminal effector domain of the bipartite response regulators"/>
    <property type="match status" value="1"/>
</dbReference>
<evidence type="ECO:0000256" key="4">
    <source>
        <dbReference type="PROSITE-ProRule" id="PRU00169"/>
    </source>
</evidence>
<evidence type="ECO:0000313" key="7">
    <source>
        <dbReference type="Proteomes" id="UP000577707"/>
    </source>
</evidence>
<dbReference type="SUPFAM" id="SSF52172">
    <property type="entry name" value="CheY-like"/>
    <property type="match status" value="1"/>
</dbReference>
<keyword evidence="2 6" id="KW-0238">DNA-binding</keyword>
<dbReference type="RefSeq" id="WP_183541453.1">
    <property type="nucleotide sequence ID" value="NZ_BMQT01000001.1"/>
</dbReference>
<dbReference type="Gene3D" id="3.40.50.2300">
    <property type="match status" value="1"/>
</dbReference>
<feature type="modified residue" description="4-aspartylphosphate" evidence="4">
    <location>
        <position position="55"/>
    </location>
</feature>
<keyword evidence="3" id="KW-0804">Transcription</keyword>
<evidence type="ECO:0000313" key="6">
    <source>
        <dbReference type="EMBL" id="MBB3087319.1"/>
    </source>
</evidence>
<evidence type="ECO:0000259" key="5">
    <source>
        <dbReference type="PROSITE" id="PS50110"/>
    </source>
</evidence>
<dbReference type="GO" id="GO:0006355">
    <property type="term" value="P:regulation of DNA-templated transcription"/>
    <property type="evidence" value="ECO:0007669"/>
    <property type="project" value="InterPro"/>
</dbReference>
<keyword evidence="1" id="KW-0805">Transcription regulation</keyword>
<keyword evidence="4" id="KW-0597">Phosphoprotein</keyword>
<dbReference type="InterPro" id="IPR016032">
    <property type="entry name" value="Sig_transdc_resp-reg_C-effctor"/>
</dbReference>
<dbReference type="Proteomes" id="UP000577707">
    <property type="component" value="Unassembled WGS sequence"/>
</dbReference>
<dbReference type="EMBL" id="JACHXG010000001">
    <property type="protein sequence ID" value="MBB3087319.1"/>
    <property type="molecule type" value="Genomic_DNA"/>
</dbReference>
<accession>A0A7W5A0M7</accession>
<proteinExistence type="predicted"/>
<keyword evidence="7" id="KW-1185">Reference proteome</keyword>
<reference evidence="6 7" key="1">
    <citation type="submission" date="2020-08" db="EMBL/GenBank/DDBJ databases">
        <title>Genomic Encyclopedia of Type Strains, Phase III (KMG-III): the genomes of soil and plant-associated and newly described type strains.</title>
        <authorList>
            <person name="Whitman W."/>
        </authorList>
    </citation>
    <scope>NUCLEOTIDE SEQUENCE [LARGE SCALE GENOMIC DNA]</scope>
    <source>
        <strain evidence="6 7">CECT 3302</strain>
    </source>
</reference>
<gene>
    <name evidence="6" type="ORF">FHS12_000242</name>
</gene>
<dbReference type="InterPro" id="IPR039420">
    <property type="entry name" value="WalR-like"/>
</dbReference>
<feature type="domain" description="Response regulatory" evidence="5">
    <location>
        <begin position="9"/>
        <end position="124"/>
    </location>
</feature>
<dbReference type="PANTHER" id="PTHR43214">
    <property type="entry name" value="TWO-COMPONENT RESPONSE REGULATOR"/>
    <property type="match status" value="1"/>
</dbReference>
<dbReference type="PANTHER" id="PTHR43214:SF24">
    <property type="entry name" value="TRANSCRIPTIONAL REGULATORY PROTEIN NARL-RELATED"/>
    <property type="match status" value="1"/>
</dbReference>
<protein>
    <submittedName>
        <fullName evidence="6">DNA-binding NarL/FixJ family response regulator</fullName>
    </submittedName>
</protein>
<dbReference type="InterPro" id="IPR011006">
    <property type="entry name" value="CheY-like_superfamily"/>
</dbReference>
<sequence>MSAATSGPRFSHVDDATAMRASLSLLLPDLRFVSSHGSVEGLLTARPEADVVILDLHLANTGQPDASQGTTAIRRIVEAGYRVCIYSQEERRFVLAACLAAGATGVVSKAASLAEAEAAFRAVAAGEPVIPPGITGLIEVLVRRRSITVLTPRQREVLAHRARGLTYAEMSRTMYLSESTLRGYWMELAQLVSEYLRETSPGDIEHALGLRPGDLLDLWPG</sequence>
<organism evidence="6 7">
    <name type="scientific">Nocardioides albus</name>
    <dbReference type="NCBI Taxonomy" id="1841"/>
    <lineage>
        <taxon>Bacteria</taxon>
        <taxon>Bacillati</taxon>
        <taxon>Actinomycetota</taxon>
        <taxon>Actinomycetes</taxon>
        <taxon>Propionibacteriales</taxon>
        <taxon>Nocardioidaceae</taxon>
        <taxon>Nocardioides</taxon>
    </lineage>
</organism>
<evidence type="ECO:0000256" key="3">
    <source>
        <dbReference type="ARBA" id="ARBA00023163"/>
    </source>
</evidence>
<dbReference type="GO" id="GO:0000160">
    <property type="term" value="P:phosphorelay signal transduction system"/>
    <property type="evidence" value="ECO:0007669"/>
    <property type="project" value="InterPro"/>
</dbReference>
<evidence type="ECO:0000256" key="1">
    <source>
        <dbReference type="ARBA" id="ARBA00023015"/>
    </source>
</evidence>
<comment type="caution">
    <text evidence="6">The sequence shown here is derived from an EMBL/GenBank/DDBJ whole genome shotgun (WGS) entry which is preliminary data.</text>
</comment>
<dbReference type="InterPro" id="IPR001789">
    <property type="entry name" value="Sig_transdc_resp-reg_receiver"/>
</dbReference>
<dbReference type="AlphaFoldDB" id="A0A7W5A0M7"/>
<dbReference type="PROSITE" id="PS50110">
    <property type="entry name" value="RESPONSE_REGULATORY"/>
    <property type="match status" value="1"/>
</dbReference>
<dbReference type="GO" id="GO:0003677">
    <property type="term" value="F:DNA binding"/>
    <property type="evidence" value="ECO:0007669"/>
    <property type="project" value="UniProtKB-KW"/>
</dbReference>